<dbReference type="GO" id="GO:0005506">
    <property type="term" value="F:iron ion binding"/>
    <property type="evidence" value="ECO:0007669"/>
    <property type="project" value="InterPro"/>
</dbReference>
<comment type="caution">
    <text evidence="12">The sequence shown here is derived from an EMBL/GenBank/DDBJ whole genome shotgun (WGS) entry which is preliminary data.</text>
</comment>
<evidence type="ECO:0000313" key="12">
    <source>
        <dbReference type="EMBL" id="CAB3238423.1"/>
    </source>
</evidence>
<dbReference type="SUPFAM" id="SSF48264">
    <property type="entry name" value="Cytochrome P450"/>
    <property type="match status" value="1"/>
</dbReference>
<dbReference type="Proteomes" id="UP000494106">
    <property type="component" value="Unassembled WGS sequence"/>
</dbReference>
<evidence type="ECO:0000256" key="3">
    <source>
        <dbReference type="ARBA" id="ARBA00022617"/>
    </source>
</evidence>
<evidence type="ECO:0000313" key="14">
    <source>
        <dbReference type="Proteomes" id="UP000494256"/>
    </source>
</evidence>
<evidence type="ECO:0000313" key="11">
    <source>
        <dbReference type="EMBL" id="CAB3233428.1"/>
    </source>
</evidence>
<dbReference type="InterPro" id="IPR001128">
    <property type="entry name" value="Cyt_P450"/>
</dbReference>
<dbReference type="EMBL" id="CADEBC010000479">
    <property type="protein sequence ID" value="CAB3233428.1"/>
    <property type="molecule type" value="Genomic_DNA"/>
</dbReference>
<gene>
    <name evidence="11" type="ORF">APLA_LOCUS5265</name>
    <name evidence="12" type="ORF">APLA_LOCUS8217</name>
</gene>
<evidence type="ECO:0000256" key="9">
    <source>
        <dbReference type="RuleBase" id="RU000461"/>
    </source>
</evidence>
<evidence type="ECO:0000256" key="1">
    <source>
        <dbReference type="ARBA" id="ARBA00001971"/>
    </source>
</evidence>
<evidence type="ECO:0000256" key="10">
    <source>
        <dbReference type="SAM" id="Phobius"/>
    </source>
</evidence>
<comment type="cofactor">
    <cofactor evidence="1 8">
        <name>heme</name>
        <dbReference type="ChEBI" id="CHEBI:30413"/>
    </cofactor>
</comment>
<name>A0A8S0ZXQ7_ARCPL</name>
<comment type="similarity">
    <text evidence="2 9">Belongs to the cytochrome P450 family.</text>
</comment>
<keyword evidence="10" id="KW-0472">Membrane</keyword>
<dbReference type="GO" id="GO:0004497">
    <property type="term" value="F:monooxygenase activity"/>
    <property type="evidence" value="ECO:0007669"/>
    <property type="project" value="UniProtKB-KW"/>
</dbReference>
<keyword evidence="10" id="KW-1133">Transmembrane helix</keyword>
<keyword evidence="3 8" id="KW-0349">Heme</keyword>
<feature type="transmembrane region" description="Helical" evidence="10">
    <location>
        <begin position="328"/>
        <end position="351"/>
    </location>
</feature>
<keyword evidence="13" id="KW-1185">Reference proteome</keyword>
<reference evidence="13 14" key="1">
    <citation type="submission" date="2020-04" db="EMBL/GenBank/DDBJ databases">
        <authorList>
            <person name="Wallbank WR R."/>
            <person name="Pardo Diaz C."/>
            <person name="Kozak K."/>
            <person name="Martin S."/>
            <person name="Jiggins C."/>
            <person name="Moest M."/>
            <person name="Warren A I."/>
            <person name="Byers J.R.P. K."/>
            <person name="Montejo-Kovacevich G."/>
            <person name="Yen C E."/>
        </authorList>
    </citation>
    <scope>NUCLEOTIDE SEQUENCE [LARGE SCALE GENOMIC DNA]</scope>
</reference>
<dbReference type="CDD" id="cd11054">
    <property type="entry name" value="CYP24A1-like"/>
    <property type="match status" value="1"/>
</dbReference>
<dbReference type="PANTHER" id="PTHR24279">
    <property type="entry name" value="CYTOCHROME P450"/>
    <property type="match status" value="1"/>
</dbReference>
<proteinExistence type="inferred from homology"/>
<dbReference type="Gene3D" id="1.10.630.10">
    <property type="entry name" value="Cytochrome P450"/>
    <property type="match status" value="1"/>
</dbReference>
<evidence type="ECO:0000256" key="6">
    <source>
        <dbReference type="ARBA" id="ARBA00023004"/>
    </source>
</evidence>
<evidence type="ECO:0000256" key="7">
    <source>
        <dbReference type="ARBA" id="ARBA00023033"/>
    </source>
</evidence>
<dbReference type="EMBL" id="CADEBD010000306">
    <property type="protein sequence ID" value="CAB3238423.1"/>
    <property type="molecule type" value="Genomic_DNA"/>
</dbReference>
<keyword evidence="6 8" id="KW-0408">Iron</keyword>
<dbReference type="InterPro" id="IPR036396">
    <property type="entry name" value="Cyt_P450_sf"/>
</dbReference>
<dbReference type="InterPro" id="IPR017972">
    <property type="entry name" value="Cyt_P450_CS"/>
</dbReference>
<dbReference type="PANTHER" id="PTHR24279:SF120">
    <property type="entry name" value="CYTOCHROME P450"/>
    <property type="match status" value="1"/>
</dbReference>
<evidence type="ECO:0000256" key="5">
    <source>
        <dbReference type="ARBA" id="ARBA00023002"/>
    </source>
</evidence>
<keyword evidence="5 9" id="KW-0560">Oxidoreductase</keyword>
<dbReference type="PRINTS" id="PR00463">
    <property type="entry name" value="EP450I"/>
</dbReference>
<evidence type="ECO:0008006" key="15">
    <source>
        <dbReference type="Google" id="ProtNLM"/>
    </source>
</evidence>
<dbReference type="GO" id="GO:0016705">
    <property type="term" value="F:oxidoreductase activity, acting on paired donors, with incorporation or reduction of molecular oxygen"/>
    <property type="evidence" value="ECO:0007669"/>
    <property type="project" value="InterPro"/>
</dbReference>
<dbReference type="Pfam" id="PF00067">
    <property type="entry name" value="p450"/>
    <property type="match status" value="1"/>
</dbReference>
<dbReference type="PRINTS" id="PR00385">
    <property type="entry name" value="P450"/>
</dbReference>
<dbReference type="Proteomes" id="UP000494256">
    <property type="component" value="Unassembled WGS sequence"/>
</dbReference>
<sequence length="517" mass="58379">MMSLPGVFLFSHYVESLWSTPPPLVDWSCVPTLVLAVTLVVVVATALVARTAENKQSTRLPGPQPLPFLGTRWLFWSRYKMNKLHEAYEDMFRRYGPVFVETTPSGASIVSIAERAALEAVLRTPAKRPYRPPTEIVQMYRRSKPERYASTGLVNEQGEKWYHLRKHLTGELTSPSTMQGFLPELNNICDDFLVLLDFCRRSDGTVVGFDQLTNRMGLESVCGLMLGTRLGFLERWMSGRAATLATAVKAHFRAQRDSYYGAPLWKFAPTTLYRTFVRSEETIHTIVSELMEEAKLKKQGTANDDAMREIFIKILENPALDMRDKKAAVIDFITAGIETLANSLVFLLYLLSGRPDWQRTIRDELPSCSTLSAEDIAAAPSVHAAIYEAFRLLPTAPFLARLLDAPMTIAGHKLPAGTFVLAHTGAACRREENFCRPGEFLPERWLQPMTPHAASLVAPFGRGRRMCPGKRFVDLELHLLLAKIMQRWRVEFDGELDIQFDFLLAPKSPVSLRLVEW</sequence>
<keyword evidence="4 8" id="KW-0479">Metal-binding</keyword>
<evidence type="ECO:0000313" key="13">
    <source>
        <dbReference type="Proteomes" id="UP000494106"/>
    </source>
</evidence>
<protein>
    <recommendedName>
        <fullName evidence="15">Ecdysone 20-monooxygenase</fullName>
    </recommendedName>
</protein>
<evidence type="ECO:0000256" key="4">
    <source>
        <dbReference type="ARBA" id="ARBA00022723"/>
    </source>
</evidence>
<dbReference type="InterPro" id="IPR002401">
    <property type="entry name" value="Cyt_P450_E_grp-I"/>
</dbReference>
<keyword evidence="10" id="KW-0812">Transmembrane</keyword>
<dbReference type="InterPro" id="IPR050479">
    <property type="entry name" value="CYP11_CYP27_families"/>
</dbReference>
<feature type="binding site" description="axial binding residue" evidence="8">
    <location>
        <position position="467"/>
    </location>
    <ligand>
        <name>heme</name>
        <dbReference type="ChEBI" id="CHEBI:30413"/>
    </ligand>
    <ligandPart>
        <name>Fe</name>
        <dbReference type="ChEBI" id="CHEBI:18248"/>
    </ligandPart>
</feature>
<accession>A0A8S0ZXQ7</accession>
<keyword evidence="7 9" id="KW-0503">Monooxygenase</keyword>
<evidence type="ECO:0000256" key="8">
    <source>
        <dbReference type="PIRSR" id="PIRSR602401-1"/>
    </source>
</evidence>
<dbReference type="AlphaFoldDB" id="A0A8S0ZXQ7"/>
<feature type="transmembrane region" description="Helical" evidence="10">
    <location>
        <begin position="32"/>
        <end position="49"/>
    </location>
</feature>
<dbReference type="OrthoDB" id="3945418at2759"/>
<dbReference type="GO" id="GO:0020037">
    <property type="term" value="F:heme binding"/>
    <property type="evidence" value="ECO:0007669"/>
    <property type="project" value="InterPro"/>
</dbReference>
<dbReference type="PROSITE" id="PS00086">
    <property type="entry name" value="CYTOCHROME_P450"/>
    <property type="match status" value="1"/>
</dbReference>
<organism evidence="12 14">
    <name type="scientific">Arctia plantaginis</name>
    <name type="common">Wood tiger moth</name>
    <name type="synonym">Phalaena plantaginis</name>
    <dbReference type="NCBI Taxonomy" id="874455"/>
    <lineage>
        <taxon>Eukaryota</taxon>
        <taxon>Metazoa</taxon>
        <taxon>Ecdysozoa</taxon>
        <taxon>Arthropoda</taxon>
        <taxon>Hexapoda</taxon>
        <taxon>Insecta</taxon>
        <taxon>Pterygota</taxon>
        <taxon>Neoptera</taxon>
        <taxon>Endopterygota</taxon>
        <taxon>Lepidoptera</taxon>
        <taxon>Glossata</taxon>
        <taxon>Ditrysia</taxon>
        <taxon>Noctuoidea</taxon>
        <taxon>Erebidae</taxon>
        <taxon>Arctiinae</taxon>
        <taxon>Arctia</taxon>
    </lineage>
</organism>
<evidence type="ECO:0000256" key="2">
    <source>
        <dbReference type="ARBA" id="ARBA00010617"/>
    </source>
</evidence>